<dbReference type="EMBL" id="JAVREJ010000008">
    <property type="protein sequence ID" value="MDT0350675.1"/>
    <property type="molecule type" value="Genomic_DNA"/>
</dbReference>
<dbReference type="PANTHER" id="PTHR22939">
    <property type="entry name" value="SERINE PROTEASE FAMILY S1C HTRA-RELATED"/>
    <property type="match status" value="1"/>
</dbReference>
<dbReference type="Pfam" id="PF13365">
    <property type="entry name" value="Trypsin_2"/>
    <property type="match status" value="1"/>
</dbReference>
<dbReference type="InterPro" id="IPR009003">
    <property type="entry name" value="Peptidase_S1_PA"/>
</dbReference>
<feature type="compositionally biased region" description="Acidic residues" evidence="1">
    <location>
        <begin position="61"/>
        <end position="74"/>
    </location>
</feature>
<keyword evidence="2" id="KW-1133">Transmembrane helix</keyword>
<protein>
    <submittedName>
        <fullName evidence="3">Trypsin-like peptidase domain-containing protein</fullName>
    </submittedName>
</protein>
<keyword evidence="2" id="KW-0472">Membrane</keyword>
<accession>A0ABU2N9Q0</accession>
<dbReference type="PANTHER" id="PTHR22939:SF129">
    <property type="entry name" value="SERINE PROTEASE HTRA2, MITOCHONDRIAL"/>
    <property type="match status" value="1"/>
</dbReference>
<organism evidence="3 4">
    <name type="scientific">Pseudonocardia charpentierae</name>
    <dbReference type="NCBI Taxonomy" id="3075545"/>
    <lineage>
        <taxon>Bacteria</taxon>
        <taxon>Bacillati</taxon>
        <taxon>Actinomycetota</taxon>
        <taxon>Actinomycetes</taxon>
        <taxon>Pseudonocardiales</taxon>
        <taxon>Pseudonocardiaceae</taxon>
        <taxon>Pseudonocardia</taxon>
    </lineage>
</organism>
<dbReference type="Gene3D" id="2.40.10.120">
    <property type="match status" value="1"/>
</dbReference>
<evidence type="ECO:0000313" key="4">
    <source>
        <dbReference type="Proteomes" id="UP001183202"/>
    </source>
</evidence>
<evidence type="ECO:0000256" key="1">
    <source>
        <dbReference type="SAM" id="MobiDB-lite"/>
    </source>
</evidence>
<feature type="transmembrane region" description="Helical" evidence="2">
    <location>
        <begin position="121"/>
        <end position="145"/>
    </location>
</feature>
<proteinExistence type="predicted"/>
<dbReference type="Proteomes" id="UP001183202">
    <property type="component" value="Unassembled WGS sequence"/>
</dbReference>
<name>A0ABU2N9Q0_9PSEU</name>
<dbReference type="RefSeq" id="WP_311556699.1">
    <property type="nucleotide sequence ID" value="NZ_JAVREJ010000008.1"/>
</dbReference>
<gene>
    <name evidence="3" type="ORF">RM445_14170</name>
</gene>
<dbReference type="InterPro" id="IPR001940">
    <property type="entry name" value="Peptidase_S1C"/>
</dbReference>
<evidence type="ECO:0000313" key="3">
    <source>
        <dbReference type="EMBL" id="MDT0350675.1"/>
    </source>
</evidence>
<keyword evidence="4" id="KW-1185">Reference proteome</keyword>
<reference evidence="4" key="1">
    <citation type="submission" date="2023-07" db="EMBL/GenBank/DDBJ databases">
        <title>30 novel species of actinomycetes from the DSMZ collection.</title>
        <authorList>
            <person name="Nouioui I."/>
        </authorList>
    </citation>
    <scope>NUCLEOTIDE SEQUENCE [LARGE SCALE GENOMIC DNA]</scope>
    <source>
        <strain evidence="4">DSM 45834</strain>
    </source>
</reference>
<keyword evidence="2" id="KW-0812">Transmembrane</keyword>
<dbReference type="SUPFAM" id="SSF50494">
    <property type="entry name" value="Trypsin-like serine proteases"/>
    <property type="match status" value="1"/>
</dbReference>
<sequence length="361" mass="35841">MTAVEGERAVGPPINDEAAVPAQREQEKESPAPPEQPDPTSETVPPSSPSDDEQPSSSPSDDQEPSPSDDEEPPPSDHEPVPSPPDDDAAPPAAHDPDDPAPPPPVDPPAPAVPPRRRGRLVVGALLLGVLLTAGGGAVGAWAALAFRPPAAPPPAPAPTGLIAAVDAVTPAVLRIQSGAPDTGAAGTALVVTPTGDVVTNEHLVHGESTATLIGPDGRNSTARVIASDEQADVAWLRIDGAQGLPVARLAGPAAVRPGEDVVAIGNALNLDGAPSITSGIVSAVGRSTASLTDVIQTDAAISSGSSGGALVDRSGTVVGITTEALVGDPSVSVEDIAFAIPADRVVAVLRGMGLDIPTTG</sequence>
<feature type="compositionally biased region" description="Pro residues" evidence="1">
    <location>
        <begin position="100"/>
        <end position="114"/>
    </location>
</feature>
<dbReference type="PRINTS" id="PR00834">
    <property type="entry name" value="PROTEASES2C"/>
</dbReference>
<comment type="caution">
    <text evidence="3">The sequence shown here is derived from an EMBL/GenBank/DDBJ whole genome shotgun (WGS) entry which is preliminary data.</text>
</comment>
<feature type="region of interest" description="Disordered" evidence="1">
    <location>
        <begin position="1"/>
        <end position="115"/>
    </location>
</feature>
<evidence type="ECO:0000256" key="2">
    <source>
        <dbReference type="SAM" id="Phobius"/>
    </source>
</evidence>